<accession>A0A397SFT7</accession>
<dbReference type="InterPro" id="IPR006571">
    <property type="entry name" value="TLDc_dom"/>
</dbReference>
<dbReference type="AlphaFoldDB" id="A0A397SFT7"/>
<dbReference type="OrthoDB" id="2324840at2759"/>
<evidence type="ECO:0000313" key="3">
    <source>
        <dbReference type="Proteomes" id="UP000265703"/>
    </source>
</evidence>
<dbReference type="Proteomes" id="UP000265703">
    <property type="component" value="Unassembled WGS sequence"/>
</dbReference>
<gene>
    <name evidence="2" type="ORF">C1645_831633</name>
</gene>
<dbReference type="PROSITE" id="PS51886">
    <property type="entry name" value="TLDC"/>
    <property type="match status" value="1"/>
</dbReference>
<feature type="non-terminal residue" evidence="2">
    <location>
        <position position="1"/>
    </location>
</feature>
<organism evidence="2 3">
    <name type="scientific">Glomus cerebriforme</name>
    <dbReference type="NCBI Taxonomy" id="658196"/>
    <lineage>
        <taxon>Eukaryota</taxon>
        <taxon>Fungi</taxon>
        <taxon>Fungi incertae sedis</taxon>
        <taxon>Mucoromycota</taxon>
        <taxon>Glomeromycotina</taxon>
        <taxon>Glomeromycetes</taxon>
        <taxon>Glomerales</taxon>
        <taxon>Glomeraceae</taxon>
        <taxon>Glomus</taxon>
    </lineage>
</organism>
<dbReference type="SMART" id="SM00584">
    <property type="entry name" value="TLDc"/>
    <property type="match status" value="1"/>
</dbReference>
<dbReference type="EMBL" id="QKYT01000463">
    <property type="protein sequence ID" value="RIA84878.1"/>
    <property type="molecule type" value="Genomic_DNA"/>
</dbReference>
<evidence type="ECO:0000313" key="2">
    <source>
        <dbReference type="EMBL" id="RIA84878.1"/>
    </source>
</evidence>
<dbReference type="Pfam" id="PF07534">
    <property type="entry name" value="TLD"/>
    <property type="match status" value="1"/>
</dbReference>
<protein>
    <recommendedName>
        <fullName evidence="1">TLDc domain-containing protein</fullName>
    </recommendedName>
</protein>
<name>A0A397SFT7_9GLOM</name>
<keyword evidence="3" id="KW-1185">Reference proteome</keyword>
<evidence type="ECO:0000259" key="1">
    <source>
        <dbReference type="PROSITE" id="PS51886"/>
    </source>
</evidence>
<feature type="domain" description="TLDc" evidence="1">
    <location>
        <begin position="9"/>
        <end position="178"/>
    </location>
</feature>
<comment type="caution">
    <text evidence="2">The sequence shown here is derived from an EMBL/GenBank/DDBJ whole genome shotgun (WGS) entry which is preliminary data.</text>
</comment>
<proteinExistence type="predicted"/>
<sequence length="180" mass="20684">KPNLKFDSTLIESKHISLFASWIDKNDSSHYSRNNNPYDFKLLYRSSQDGIDTESFHRNCDNKGATIWVAKIKNSTQLIGGYNPLDWNGNGCKLTTDSFIFNFANGDHILTARINHINEQAYQTIFCHPTYGPTMGKLHCNNNIWEYSDGNSGDNFYPDIGIPKGRFEVEDYEVFQVIRK</sequence>
<reference evidence="2 3" key="1">
    <citation type="submission" date="2018-06" db="EMBL/GenBank/DDBJ databases">
        <title>Comparative genomics reveals the genomic features of Rhizophagus irregularis, R. cerebriforme, R. diaphanum and Gigaspora rosea, and their symbiotic lifestyle signature.</title>
        <authorList>
            <person name="Morin E."/>
            <person name="San Clemente H."/>
            <person name="Chen E.C.H."/>
            <person name="De La Providencia I."/>
            <person name="Hainaut M."/>
            <person name="Kuo A."/>
            <person name="Kohler A."/>
            <person name="Murat C."/>
            <person name="Tang N."/>
            <person name="Roy S."/>
            <person name="Loubradou J."/>
            <person name="Henrissat B."/>
            <person name="Grigoriev I.V."/>
            <person name="Corradi N."/>
            <person name="Roux C."/>
            <person name="Martin F.M."/>
        </authorList>
    </citation>
    <scope>NUCLEOTIDE SEQUENCE [LARGE SCALE GENOMIC DNA]</scope>
    <source>
        <strain evidence="2 3">DAOM 227022</strain>
    </source>
</reference>